<dbReference type="CDD" id="cd14009">
    <property type="entry name" value="STKc_ATG1_ULK_like"/>
    <property type="match status" value="1"/>
</dbReference>
<comment type="similarity">
    <text evidence="1">Belongs to the protein kinase superfamily. CAMK Ser/Thr protein kinase family. SNF1 subfamily.</text>
</comment>
<dbReference type="GO" id="GO:0010506">
    <property type="term" value="P:regulation of autophagy"/>
    <property type="evidence" value="ECO:0007669"/>
    <property type="project" value="InterPro"/>
</dbReference>
<dbReference type="InterPro" id="IPR000719">
    <property type="entry name" value="Prot_kinase_dom"/>
</dbReference>
<evidence type="ECO:0000256" key="2">
    <source>
        <dbReference type="ARBA" id="ARBA00022679"/>
    </source>
</evidence>
<evidence type="ECO:0000256" key="3">
    <source>
        <dbReference type="ARBA" id="ARBA00022741"/>
    </source>
</evidence>
<gene>
    <name evidence="10" type="ORF">ZIOFF_057252</name>
</gene>
<keyword evidence="5 7" id="KW-0067">ATP-binding</keyword>
<name>A0A8J5F740_ZINOF</name>
<organism evidence="10 11">
    <name type="scientific">Zingiber officinale</name>
    <name type="common">Ginger</name>
    <name type="synonym">Amomum zingiber</name>
    <dbReference type="NCBI Taxonomy" id="94328"/>
    <lineage>
        <taxon>Eukaryota</taxon>
        <taxon>Viridiplantae</taxon>
        <taxon>Streptophyta</taxon>
        <taxon>Embryophyta</taxon>
        <taxon>Tracheophyta</taxon>
        <taxon>Spermatophyta</taxon>
        <taxon>Magnoliopsida</taxon>
        <taxon>Liliopsida</taxon>
        <taxon>Zingiberales</taxon>
        <taxon>Zingiberaceae</taxon>
        <taxon>Zingiber</taxon>
    </lineage>
</organism>
<dbReference type="PROSITE" id="PS00108">
    <property type="entry name" value="PROTEIN_KINASE_ST"/>
    <property type="match status" value="1"/>
</dbReference>
<evidence type="ECO:0000256" key="5">
    <source>
        <dbReference type="ARBA" id="ARBA00022840"/>
    </source>
</evidence>
<evidence type="ECO:0000313" key="10">
    <source>
        <dbReference type="EMBL" id="KAG6480667.1"/>
    </source>
</evidence>
<dbReference type="Gene3D" id="1.10.510.10">
    <property type="entry name" value="Transferase(Phosphotransferase) domain 1"/>
    <property type="match status" value="1"/>
</dbReference>
<keyword evidence="4" id="KW-0418">Kinase</keyword>
<dbReference type="Proteomes" id="UP000734854">
    <property type="component" value="Unassembled WGS sequence"/>
</dbReference>
<feature type="region of interest" description="Disordered" evidence="8">
    <location>
        <begin position="423"/>
        <end position="452"/>
    </location>
</feature>
<dbReference type="FunFam" id="1.10.510.10:FF:000571">
    <property type="entry name" value="Maternal embryonic leucine zipper kinase"/>
    <property type="match status" value="1"/>
</dbReference>
<dbReference type="InterPro" id="IPR011009">
    <property type="entry name" value="Kinase-like_dom_sf"/>
</dbReference>
<feature type="binding site" evidence="7">
    <location>
        <position position="49"/>
    </location>
    <ligand>
        <name>ATP</name>
        <dbReference type="ChEBI" id="CHEBI:30616"/>
    </ligand>
</feature>
<dbReference type="PROSITE" id="PS00107">
    <property type="entry name" value="PROTEIN_KINASE_ATP"/>
    <property type="match status" value="1"/>
</dbReference>
<comment type="caution">
    <text evidence="10">The sequence shown here is derived from an EMBL/GenBank/DDBJ whole genome shotgun (WGS) entry which is preliminary data.</text>
</comment>
<feature type="compositionally biased region" description="Low complexity" evidence="8">
    <location>
        <begin position="428"/>
        <end position="441"/>
    </location>
</feature>
<sequence length="756" mass="83608">MSSAGGGGIVPRCNRVVGDYIIGQQIGAGAFSTVWRARHRVRGTEVAVKEIVMDRLSKKLQENLLSEVSILRRINHPNIIALYDFIQMHLETSGRIYLVLEYCKDGDLSVYIQNHGRVPEIIAKHFMQQLASGLQVLRDNNVIHRDLKPQNLLLSTHGGNFVLKIADFGFARSLAPRGLAETLCGSPLYMAPEVMQFQKYDAKADLWSVGIILYQLVTGKTPFTGNSQIQLLQNVLKTNELHFPFDCNLSSECVDLCQKLLRRNAVERLTFEEFFNHQFLLEQPTNATARIKSKIRDDFTQLEYSQKRLSGEISHDDSLPFPLDEESVLQETSIPDPQNKGSVRRTTGFTVGAELNNLSCSPLKDVTIPSRYRGHAQDFRVSPAQIAKETEFVIEQKPSNSSKDSAVVDSLEFVDQDYVIVPGPPLDMSPSSVSPSPTNSPRRSESPPVASSKFNGLSAPLPIIGAVVGNSHTIGTPGSGCSASLTSQGSMDMIDAMEQPSGHFMVRIRSLQQFASVITDIVKEKNLSMGITNATLRHGDGSSTSCLNSSNIVTFDFPKVCNFVYLLPSSWTIANGQHHEAFSVQLLVLAIWKQALRICHAEAASTSDVSPLPEQKIRKNCISNTAEYLNCIDSRVLNPVCSEIERDFLLAVEYAEELASDINQKTAPSELPDAIEIIFQSALTLGRQGGVDEMMGNMERASCQYSKAVSLLRFLLVEAPSLVLSPSFTPTISDRYRLRTYIDALSNRRDQSSFLI</sequence>
<dbReference type="GO" id="GO:0004674">
    <property type="term" value="F:protein serine/threonine kinase activity"/>
    <property type="evidence" value="ECO:0007669"/>
    <property type="project" value="InterPro"/>
</dbReference>
<keyword evidence="11" id="KW-1185">Reference proteome</keyword>
<dbReference type="PANTHER" id="PTHR24348">
    <property type="entry name" value="SERINE/THREONINE-PROTEIN KINASE UNC-51-RELATED"/>
    <property type="match status" value="1"/>
</dbReference>
<comment type="function">
    <text evidence="6">CIPK serine-threonine protein kinases interact with CBL proteins. Binding of a CBL protein to the regulatory NAF domain of CIPK protein lead to the activation of the kinase in a calcium-dependent manner.</text>
</comment>
<keyword evidence="3 7" id="KW-0547">Nucleotide-binding</keyword>
<evidence type="ECO:0000256" key="6">
    <source>
        <dbReference type="ARBA" id="ARBA00058225"/>
    </source>
</evidence>
<keyword evidence="2" id="KW-0808">Transferase</keyword>
<feature type="domain" description="Protein kinase" evidence="9">
    <location>
        <begin position="20"/>
        <end position="280"/>
    </location>
</feature>
<evidence type="ECO:0000256" key="7">
    <source>
        <dbReference type="PROSITE-ProRule" id="PRU10141"/>
    </source>
</evidence>
<dbReference type="PANTHER" id="PTHR24348:SF68">
    <property type="entry name" value="SERINE_THREONINE-PROTEIN KINASE ATG1C"/>
    <property type="match status" value="1"/>
</dbReference>
<dbReference type="GO" id="GO:0005737">
    <property type="term" value="C:cytoplasm"/>
    <property type="evidence" value="ECO:0007669"/>
    <property type="project" value="TreeGrafter"/>
</dbReference>
<dbReference type="PROSITE" id="PS50011">
    <property type="entry name" value="PROTEIN_KINASE_DOM"/>
    <property type="match status" value="1"/>
</dbReference>
<dbReference type="FunFam" id="3.30.200.20:FF:000042">
    <property type="entry name" value="Aurora kinase A"/>
    <property type="match status" value="1"/>
</dbReference>
<dbReference type="AlphaFoldDB" id="A0A8J5F740"/>
<reference evidence="10 11" key="1">
    <citation type="submission" date="2020-08" db="EMBL/GenBank/DDBJ databases">
        <title>Plant Genome Project.</title>
        <authorList>
            <person name="Zhang R.-G."/>
        </authorList>
    </citation>
    <scope>NUCLEOTIDE SEQUENCE [LARGE SCALE GENOMIC DNA]</scope>
    <source>
        <tissue evidence="10">Rhizome</tissue>
    </source>
</reference>
<evidence type="ECO:0000259" key="9">
    <source>
        <dbReference type="PROSITE" id="PS50011"/>
    </source>
</evidence>
<dbReference type="GO" id="GO:0005524">
    <property type="term" value="F:ATP binding"/>
    <property type="evidence" value="ECO:0007669"/>
    <property type="project" value="UniProtKB-UniRule"/>
</dbReference>
<dbReference type="InterPro" id="IPR008271">
    <property type="entry name" value="Ser/Thr_kinase_AS"/>
</dbReference>
<dbReference type="SMART" id="SM00220">
    <property type="entry name" value="S_TKc"/>
    <property type="match status" value="1"/>
</dbReference>
<protein>
    <recommendedName>
        <fullName evidence="9">Protein kinase domain-containing protein</fullName>
    </recommendedName>
</protein>
<proteinExistence type="inferred from homology"/>
<dbReference type="Pfam" id="PF24497">
    <property type="entry name" value="MIT_ATG1"/>
    <property type="match status" value="2"/>
</dbReference>
<dbReference type="InterPro" id="IPR045269">
    <property type="entry name" value="Atg1-like"/>
</dbReference>
<evidence type="ECO:0000256" key="1">
    <source>
        <dbReference type="ARBA" id="ARBA00006234"/>
    </source>
</evidence>
<dbReference type="InterPro" id="IPR056281">
    <property type="entry name" value="MIT_ATG1a/b/c"/>
</dbReference>
<dbReference type="Pfam" id="PF00069">
    <property type="entry name" value="Pkinase"/>
    <property type="match status" value="1"/>
</dbReference>
<evidence type="ECO:0000313" key="11">
    <source>
        <dbReference type="Proteomes" id="UP000734854"/>
    </source>
</evidence>
<dbReference type="EMBL" id="JACMSC010000016">
    <property type="protein sequence ID" value="KAG6480667.1"/>
    <property type="molecule type" value="Genomic_DNA"/>
</dbReference>
<accession>A0A8J5F740</accession>
<dbReference type="InterPro" id="IPR017441">
    <property type="entry name" value="Protein_kinase_ATP_BS"/>
</dbReference>
<evidence type="ECO:0000256" key="4">
    <source>
        <dbReference type="ARBA" id="ARBA00022777"/>
    </source>
</evidence>
<evidence type="ECO:0000256" key="8">
    <source>
        <dbReference type="SAM" id="MobiDB-lite"/>
    </source>
</evidence>
<dbReference type="SUPFAM" id="SSF56112">
    <property type="entry name" value="Protein kinase-like (PK-like)"/>
    <property type="match status" value="1"/>
</dbReference>